<dbReference type="EMBL" id="CR522872">
    <property type="protein sequence ID" value="CAG37863.1"/>
    <property type="molecule type" value="Genomic_DNA"/>
</dbReference>
<name>Q6AI66_DESPS</name>
<accession>Q6AI66</accession>
<keyword evidence="2" id="KW-1185">Reference proteome</keyword>
<geneLocation type="plasmid" evidence="2">
    <name>small</name>
</geneLocation>
<dbReference type="AlphaFoldDB" id="Q6AI66"/>
<evidence type="ECO:0000313" key="2">
    <source>
        <dbReference type="Proteomes" id="UP000000602"/>
    </source>
</evidence>
<evidence type="ECO:0000313" key="1">
    <source>
        <dbReference type="EMBL" id="CAG37863.1"/>
    </source>
</evidence>
<proteinExistence type="predicted"/>
<dbReference type="STRING" id="177439.DPPA16"/>
<protein>
    <submittedName>
        <fullName evidence="1">Uncharacterized protein</fullName>
    </submittedName>
</protein>
<organism evidence="1 2">
    <name type="scientific">Desulfotalea psychrophila (strain LSv54 / DSM 12343)</name>
    <dbReference type="NCBI Taxonomy" id="177439"/>
    <lineage>
        <taxon>Bacteria</taxon>
        <taxon>Pseudomonadati</taxon>
        <taxon>Thermodesulfobacteriota</taxon>
        <taxon>Desulfobulbia</taxon>
        <taxon>Desulfobulbales</taxon>
        <taxon>Desulfocapsaceae</taxon>
        <taxon>Desulfotalea</taxon>
    </lineage>
</organism>
<gene>
    <name evidence="1" type="ordered locus">DPPA16</name>
</gene>
<dbReference type="RefSeq" id="WP_011190476.1">
    <property type="nucleotide sequence ID" value="NC_006140.1"/>
</dbReference>
<dbReference type="HOGENOM" id="CLU_2584059_0_0_7"/>
<dbReference type="Proteomes" id="UP000000602">
    <property type="component" value="Plasmid small"/>
</dbReference>
<reference evidence="1 2" key="1">
    <citation type="journal article" date="2004" name="Environ. Microbiol.">
        <title>The genome of Desulfotalea psychrophila, a sulfate-reducing bacterium from permanently cold Arctic sediments.</title>
        <authorList>
            <person name="Rabus R."/>
            <person name="Ruepp A."/>
            <person name="Frickey T."/>
            <person name="Rattei T."/>
            <person name="Fartmann B."/>
            <person name="Stark M."/>
            <person name="Bauer M."/>
            <person name="Zibat A."/>
            <person name="Lombardot T."/>
            <person name="Becker I."/>
            <person name="Amann J."/>
            <person name="Gellner K."/>
            <person name="Teeling H."/>
            <person name="Leuschner W.D."/>
            <person name="Gloeckner F.-O."/>
            <person name="Lupas A.N."/>
            <person name="Amann R."/>
            <person name="Klenk H.-P."/>
        </authorList>
    </citation>
    <scope>NUCLEOTIDE SEQUENCE [LARGE SCALE GENOMIC DNA]</scope>
    <source>
        <strain evidence="2">DSM 12343 / LSv54</strain>
        <plasmid evidence="2">small</plasmid>
    </source>
</reference>
<dbReference type="KEGG" id="dps:DPPA16"/>
<sequence length="80" mass="9292">MTTKKSTFDKLANKSKTIANSNPVDIQKSELIESVVKREKKNKQVQFYLTETEYNKLINTMKPMEKLSDKVRQIVIKSLT</sequence>